<accession>A0ACC0JFJ1</accession>
<comment type="caution">
    <text evidence="1">The sequence shown here is derived from an EMBL/GenBank/DDBJ whole genome shotgun (WGS) entry which is preliminary data.</text>
</comment>
<dbReference type="EMBL" id="CM046110">
    <property type="protein sequence ID" value="KAI8422819.1"/>
    <property type="molecule type" value="Genomic_DNA"/>
</dbReference>
<gene>
    <name evidence="1" type="ORF">MSG28_006564</name>
</gene>
<sequence>MDPIPKPMFGGARGEQFEDKCSQIEQMFQDALRHVRYVAPTILDVQAPSWYDDILQFRTVIKDIEIIIENLVETVFEGVNHVEEAVVALFSLNNYSRRKNLKRIFKRKTAEVWAMFSDEVQEAKKDMVATRSQHPADLPSFAGRATVLKMRKNRLVYLKKVMTDAAWMMPCSNSEDVIMHVNRLMGAIDVAIRELWISWTHNLDEKCSVGLNRTLMRKSAENPGLMECNMDVNILELCKEASHWENLGSEIPLHAFQVYAKSKSLLFVYESVLAVVKGYNKILDSLSPDERLLFKPLTSACEKKVQPGISKLTWTSTMSDAYIADCVVQIGELQDFVTTYKNCNLNLIKIMEKICDTPLMEFDIYNVFVIQELRQLIRTMEAEASEKILEMYKEIIIYLIIVYEGFEAYISQMAEYWVKYVRRFDGALEDALRLAIKATMQNIYKCVHGDEIEYNLGLINEHIRMWDPYAHIWKVDKETFMVKYREENHTAAEFDALIINYGDLANAVQIQETINQIHFVTLNSSVLKKSIIKHCLRWQVMLGELLRKITEYDIDEIYIYVEKSSEVAMQMPADLKELASSIATYERLISDLPRIEKTFPPITDKMHTLAKFEVELSSDMVTRHEEIPILWENYLALLEEAKKQLEGNKDKFKAELLEQAEEFKEAAKEFCEDFYQSAPVSSDVSGKDALSQLKAFREQLNALRAQEQQIRDGLAVFNLTTPVNLDLQKMEKELEKLEEVWGLVFQWEESWDKYKNQTFWEMETDEMEENVMFLFREFDQYSEDFKLDLIMKLNFQAYGEDIAEVSNAATMELNIENGLKAIRDVWKNTTYEMQHHHGDMYKIKNTEEVSQQKVKMFVSEPLDTKSNCSRNLYQLQLQRTKEKPLREPLTFHTVISSAIYSHDWNKLLYLLKKYPVSEMRHPKLSNDMDIYIRAYTILLMHHPFAKANCLLDDYLHMVLGCRSQEDKKAVIKVLVTLTDKLYDRTARARTVDVTDDE</sequence>
<name>A0ACC0JFJ1_CHOFU</name>
<evidence type="ECO:0000313" key="1">
    <source>
        <dbReference type="EMBL" id="KAI8422819.1"/>
    </source>
</evidence>
<proteinExistence type="predicted"/>
<dbReference type="Proteomes" id="UP001064048">
    <property type="component" value="Chromosome 10"/>
</dbReference>
<protein>
    <submittedName>
        <fullName evidence="1">Uncharacterized protein</fullName>
    </submittedName>
</protein>
<reference evidence="1 2" key="1">
    <citation type="journal article" date="2022" name="Genome Biol. Evol.">
        <title>The Spruce Budworm Genome: Reconstructing the Evolutionary History of Antifreeze Proteins.</title>
        <authorList>
            <person name="Beliveau C."/>
            <person name="Gagne P."/>
            <person name="Picq S."/>
            <person name="Vernygora O."/>
            <person name="Keeling C.I."/>
            <person name="Pinkney K."/>
            <person name="Doucet D."/>
            <person name="Wen F."/>
            <person name="Johnston J.S."/>
            <person name="Maaroufi H."/>
            <person name="Boyle B."/>
            <person name="Laroche J."/>
            <person name="Dewar K."/>
            <person name="Juretic N."/>
            <person name="Blackburn G."/>
            <person name="Nisole A."/>
            <person name="Brunet B."/>
            <person name="Brandao M."/>
            <person name="Lumley L."/>
            <person name="Duan J."/>
            <person name="Quan G."/>
            <person name="Lucarotti C.J."/>
            <person name="Roe A.D."/>
            <person name="Sperling F.A.H."/>
            <person name="Levesque R.C."/>
            <person name="Cusson M."/>
        </authorList>
    </citation>
    <scope>NUCLEOTIDE SEQUENCE [LARGE SCALE GENOMIC DNA]</scope>
    <source>
        <strain evidence="1">Glfc:IPQL:Cfum</strain>
    </source>
</reference>
<organism evidence="1 2">
    <name type="scientific">Choristoneura fumiferana</name>
    <name type="common">Spruce budworm moth</name>
    <name type="synonym">Archips fumiferana</name>
    <dbReference type="NCBI Taxonomy" id="7141"/>
    <lineage>
        <taxon>Eukaryota</taxon>
        <taxon>Metazoa</taxon>
        <taxon>Ecdysozoa</taxon>
        <taxon>Arthropoda</taxon>
        <taxon>Hexapoda</taxon>
        <taxon>Insecta</taxon>
        <taxon>Pterygota</taxon>
        <taxon>Neoptera</taxon>
        <taxon>Endopterygota</taxon>
        <taxon>Lepidoptera</taxon>
        <taxon>Glossata</taxon>
        <taxon>Ditrysia</taxon>
        <taxon>Tortricoidea</taxon>
        <taxon>Tortricidae</taxon>
        <taxon>Tortricinae</taxon>
        <taxon>Choristoneura</taxon>
    </lineage>
</organism>
<evidence type="ECO:0000313" key="2">
    <source>
        <dbReference type="Proteomes" id="UP001064048"/>
    </source>
</evidence>
<keyword evidence="2" id="KW-1185">Reference proteome</keyword>